<keyword evidence="1" id="KW-1133">Transmembrane helix</keyword>
<accession>A0ABN3U8E4</accession>
<feature type="transmembrane region" description="Helical" evidence="1">
    <location>
        <begin position="27"/>
        <end position="48"/>
    </location>
</feature>
<organism evidence="2 3">
    <name type="scientific">Actinocorallia aurantiaca</name>
    <dbReference type="NCBI Taxonomy" id="46204"/>
    <lineage>
        <taxon>Bacteria</taxon>
        <taxon>Bacillati</taxon>
        <taxon>Actinomycetota</taxon>
        <taxon>Actinomycetes</taxon>
        <taxon>Streptosporangiales</taxon>
        <taxon>Thermomonosporaceae</taxon>
        <taxon>Actinocorallia</taxon>
    </lineage>
</organism>
<keyword evidence="3" id="KW-1185">Reference proteome</keyword>
<evidence type="ECO:0000256" key="1">
    <source>
        <dbReference type="SAM" id="Phobius"/>
    </source>
</evidence>
<gene>
    <name evidence="2" type="ORF">GCM10010439_27940</name>
</gene>
<evidence type="ECO:0000313" key="2">
    <source>
        <dbReference type="EMBL" id="GAA2726149.1"/>
    </source>
</evidence>
<name>A0ABN3U8E4_9ACTN</name>
<comment type="caution">
    <text evidence="2">The sequence shown here is derived from an EMBL/GenBank/DDBJ whole genome shotgun (WGS) entry which is preliminary data.</text>
</comment>
<evidence type="ECO:0000313" key="3">
    <source>
        <dbReference type="Proteomes" id="UP001501842"/>
    </source>
</evidence>
<reference evidence="2 3" key="1">
    <citation type="journal article" date="2019" name="Int. J. Syst. Evol. Microbiol.">
        <title>The Global Catalogue of Microorganisms (GCM) 10K type strain sequencing project: providing services to taxonomists for standard genome sequencing and annotation.</title>
        <authorList>
            <consortium name="The Broad Institute Genomics Platform"/>
            <consortium name="The Broad Institute Genome Sequencing Center for Infectious Disease"/>
            <person name="Wu L."/>
            <person name="Ma J."/>
        </authorList>
    </citation>
    <scope>NUCLEOTIDE SEQUENCE [LARGE SCALE GENOMIC DNA]</scope>
    <source>
        <strain evidence="2 3">JCM 8201</strain>
    </source>
</reference>
<dbReference type="EMBL" id="BAAATZ010000009">
    <property type="protein sequence ID" value="GAA2726149.1"/>
    <property type="molecule type" value="Genomic_DNA"/>
</dbReference>
<keyword evidence="1" id="KW-0812">Transmembrane</keyword>
<protein>
    <submittedName>
        <fullName evidence="2">Uncharacterized protein</fullName>
    </submittedName>
</protein>
<dbReference type="Proteomes" id="UP001501842">
    <property type="component" value="Unassembled WGS sequence"/>
</dbReference>
<proteinExistence type="predicted"/>
<sequence length="54" mass="6011">MYTVDLLLPIVDLGQERAFNPEGPYQWFSYLRVAAGWILATTIAAGAARTIGRR</sequence>
<keyword evidence="1" id="KW-0472">Membrane</keyword>